<evidence type="ECO:0000256" key="7">
    <source>
        <dbReference type="ARBA" id="ARBA00022714"/>
    </source>
</evidence>
<dbReference type="SFLD" id="SFLDG01278">
    <property type="entry name" value="biotin_synthase_like"/>
    <property type="match status" value="1"/>
</dbReference>
<dbReference type="SUPFAM" id="SSF102114">
    <property type="entry name" value="Radical SAM enzymes"/>
    <property type="match status" value="1"/>
</dbReference>
<keyword evidence="4 13" id="KW-0004">4Fe-4S</keyword>
<accession>A0A170TE70</accession>
<comment type="pathway">
    <text evidence="1 13">Cofactor biosynthesis; biotin biosynthesis; biotin from 7,8-diaminononanoate: step 2/2.</text>
</comment>
<feature type="binding site" evidence="13 14">
    <location>
        <position position="53"/>
    </location>
    <ligand>
        <name>[4Fe-4S] cluster</name>
        <dbReference type="ChEBI" id="CHEBI:49883"/>
        <note>4Fe-4S-S-AdoMet</note>
    </ligand>
</feature>
<keyword evidence="7 13" id="KW-0001">2Fe-2S</keyword>
<evidence type="ECO:0000256" key="8">
    <source>
        <dbReference type="ARBA" id="ARBA00022723"/>
    </source>
</evidence>
<dbReference type="RefSeq" id="WP_074457824.1">
    <property type="nucleotide sequence ID" value="NZ_FITM01000154.1"/>
</dbReference>
<dbReference type="Pfam" id="PF06968">
    <property type="entry name" value="BATS"/>
    <property type="match status" value="1"/>
</dbReference>
<dbReference type="PROSITE" id="PS51918">
    <property type="entry name" value="RADICAL_SAM"/>
    <property type="match status" value="1"/>
</dbReference>
<evidence type="ECO:0000256" key="12">
    <source>
        <dbReference type="ARBA" id="ARBA00051157"/>
    </source>
</evidence>
<feature type="binding site" evidence="13 14">
    <location>
        <position position="98"/>
    </location>
    <ligand>
        <name>[2Fe-2S] cluster</name>
        <dbReference type="ChEBI" id="CHEBI:190135"/>
    </ligand>
</feature>
<evidence type="ECO:0000313" key="17">
    <source>
        <dbReference type="Proteomes" id="UP000182631"/>
    </source>
</evidence>
<name>A0A170TE70_9SYNE</name>
<evidence type="ECO:0000256" key="6">
    <source>
        <dbReference type="ARBA" id="ARBA00022691"/>
    </source>
</evidence>
<evidence type="ECO:0000256" key="1">
    <source>
        <dbReference type="ARBA" id="ARBA00004942"/>
    </source>
</evidence>
<comment type="subunit">
    <text evidence="13">Homodimer.</text>
</comment>
<dbReference type="HAMAP" id="MF_01694">
    <property type="entry name" value="BioB"/>
    <property type="match status" value="1"/>
</dbReference>
<dbReference type="EMBL" id="FITM01000154">
    <property type="protein sequence ID" value="CZB21483.1"/>
    <property type="molecule type" value="Genomic_DNA"/>
</dbReference>
<gene>
    <name evidence="13" type="primary">bioB</name>
    <name evidence="16" type="ORF">FLM9_1431</name>
</gene>
<evidence type="ECO:0000256" key="10">
    <source>
        <dbReference type="ARBA" id="ARBA00023004"/>
    </source>
</evidence>
<feature type="binding site" evidence="13 14">
    <location>
        <position position="130"/>
    </location>
    <ligand>
        <name>[2Fe-2S] cluster</name>
        <dbReference type="ChEBI" id="CHEBI:190135"/>
    </ligand>
</feature>
<dbReference type="GO" id="GO:0005506">
    <property type="term" value="F:iron ion binding"/>
    <property type="evidence" value="ECO:0007669"/>
    <property type="project" value="UniProtKB-UniRule"/>
</dbReference>
<proteinExistence type="inferred from homology"/>
<dbReference type="Proteomes" id="UP000182631">
    <property type="component" value="Unassembled WGS sequence"/>
</dbReference>
<dbReference type="InterPro" id="IPR013785">
    <property type="entry name" value="Aldolase_TIM"/>
</dbReference>
<keyword evidence="8 13" id="KW-0479">Metal-binding</keyword>
<evidence type="ECO:0000256" key="5">
    <source>
        <dbReference type="ARBA" id="ARBA00022679"/>
    </source>
</evidence>
<feature type="binding site" evidence="13 14">
    <location>
        <position position="60"/>
    </location>
    <ligand>
        <name>[4Fe-4S] cluster</name>
        <dbReference type="ChEBI" id="CHEBI:49883"/>
        <note>4Fe-4S-S-AdoMet</note>
    </ligand>
</feature>
<dbReference type="SFLD" id="SFLDS00029">
    <property type="entry name" value="Radical_SAM"/>
    <property type="match status" value="1"/>
</dbReference>
<evidence type="ECO:0000256" key="2">
    <source>
        <dbReference type="ARBA" id="ARBA00010765"/>
    </source>
</evidence>
<dbReference type="EC" id="2.8.1.6" evidence="3 13"/>
<dbReference type="PANTHER" id="PTHR22976">
    <property type="entry name" value="BIOTIN SYNTHASE"/>
    <property type="match status" value="1"/>
</dbReference>
<comment type="similarity">
    <text evidence="2 13">Belongs to the radical SAM superfamily. Biotin synthase family.</text>
</comment>
<dbReference type="InterPro" id="IPR058240">
    <property type="entry name" value="rSAM_sf"/>
</dbReference>
<dbReference type="InterPro" id="IPR007197">
    <property type="entry name" value="rSAM"/>
</dbReference>
<evidence type="ECO:0000256" key="3">
    <source>
        <dbReference type="ARBA" id="ARBA00012236"/>
    </source>
</evidence>
<comment type="cofactor">
    <cofactor evidence="13 14">
        <name>[4Fe-4S] cluster</name>
        <dbReference type="ChEBI" id="CHEBI:49883"/>
    </cofactor>
    <text evidence="13 14">Binds 1 [4Fe-4S] cluster. The cluster is coordinated with 3 cysteines and an exchangeable S-adenosyl-L-methionine.</text>
</comment>
<dbReference type="InterPro" id="IPR024177">
    <property type="entry name" value="Biotin_synthase"/>
</dbReference>
<feature type="binding site" evidence="13 14">
    <location>
        <position position="190"/>
    </location>
    <ligand>
        <name>[2Fe-2S] cluster</name>
        <dbReference type="ChEBI" id="CHEBI:190135"/>
    </ligand>
</feature>
<reference evidence="17" key="1">
    <citation type="submission" date="2016-02" db="EMBL/GenBank/DDBJ databases">
        <authorList>
            <person name="liu f."/>
        </authorList>
    </citation>
    <scope>NUCLEOTIDE SEQUENCE [LARGE SCALE GENOMIC DNA]</scope>
</reference>
<dbReference type="CDD" id="cd01335">
    <property type="entry name" value="Radical_SAM"/>
    <property type="match status" value="1"/>
</dbReference>
<dbReference type="GO" id="GO:0051537">
    <property type="term" value="F:2 iron, 2 sulfur cluster binding"/>
    <property type="evidence" value="ECO:0007669"/>
    <property type="project" value="UniProtKB-KW"/>
</dbReference>
<evidence type="ECO:0000256" key="9">
    <source>
        <dbReference type="ARBA" id="ARBA00022756"/>
    </source>
</evidence>
<keyword evidence="9 13" id="KW-0093">Biotin biosynthesis</keyword>
<comment type="cofactor">
    <cofactor evidence="14">
        <name>[2Fe-2S] cluster</name>
        <dbReference type="ChEBI" id="CHEBI:190135"/>
    </cofactor>
    <text evidence="14">Binds 1 [2Fe-2S] cluster. The cluster is coordinated with 3 cysteines and 1 arginine.</text>
</comment>
<feature type="binding site" evidence="13 14">
    <location>
        <position position="57"/>
    </location>
    <ligand>
        <name>[4Fe-4S] cluster</name>
        <dbReference type="ChEBI" id="CHEBI:49883"/>
        <note>4Fe-4S-S-AdoMet</note>
    </ligand>
</feature>
<dbReference type="Gene3D" id="3.20.20.70">
    <property type="entry name" value="Aldolase class I"/>
    <property type="match status" value="1"/>
</dbReference>
<comment type="cofactor">
    <cofactor evidence="13">
        <name>[2Fe-2S] cluster</name>
        <dbReference type="ChEBI" id="CHEBI:190135"/>
    </cofactor>
    <text evidence="13">Binds 1 [2Fe-2S] cluster. The cluster is coordinated with 3 cysteines and 1 arginine.</text>
</comment>
<feature type="binding site" evidence="13 14">
    <location>
        <position position="262"/>
    </location>
    <ligand>
        <name>[2Fe-2S] cluster</name>
        <dbReference type="ChEBI" id="CHEBI:190135"/>
    </ligand>
</feature>
<keyword evidence="11 13" id="KW-0411">Iron-sulfur</keyword>
<keyword evidence="5 13" id="KW-0808">Transferase</keyword>
<evidence type="ECO:0000256" key="4">
    <source>
        <dbReference type="ARBA" id="ARBA00022485"/>
    </source>
</evidence>
<dbReference type="SFLD" id="SFLDG01060">
    <property type="entry name" value="BATS_domain_containing"/>
    <property type="match status" value="1"/>
</dbReference>
<dbReference type="SMART" id="SM00876">
    <property type="entry name" value="BATS"/>
    <property type="match status" value="1"/>
</dbReference>
<evidence type="ECO:0000256" key="11">
    <source>
        <dbReference type="ARBA" id="ARBA00023014"/>
    </source>
</evidence>
<dbReference type="AlphaFoldDB" id="A0A170TE70"/>
<dbReference type="Pfam" id="PF04055">
    <property type="entry name" value="Radical_SAM"/>
    <property type="match status" value="1"/>
</dbReference>
<feature type="domain" description="Radical SAM core" evidence="15">
    <location>
        <begin position="38"/>
        <end position="267"/>
    </location>
</feature>
<evidence type="ECO:0000256" key="13">
    <source>
        <dbReference type="HAMAP-Rule" id="MF_01694"/>
    </source>
</evidence>
<comment type="function">
    <text evidence="13">Catalyzes the conversion of dethiobiotin (DTB) to biotin by the insertion of a sulfur atom into dethiobiotin via a radical-based mechanism.</text>
</comment>
<comment type="catalytic activity">
    <reaction evidence="12 13">
        <text>(4R,5S)-dethiobiotin + (sulfur carrier)-SH + 2 reduced [2Fe-2S]-[ferredoxin] + 2 S-adenosyl-L-methionine = (sulfur carrier)-H + biotin + 2 5'-deoxyadenosine + 2 L-methionine + 2 oxidized [2Fe-2S]-[ferredoxin]</text>
        <dbReference type="Rhea" id="RHEA:22060"/>
        <dbReference type="Rhea" id="RHEA-COMP:10000"/>
        <dbReference type="Rhea" id="RHEA-COMP:10001"/>
        <dbReference type="Rhea" id="RHEA-COMP:14737"/>
        <dbReference type="Rhea" id="RHEA-COMP:14739"/>
        <dbReference type="ChEBI" id="CHEBI:17319"/>
        <dbReference type="ChEBI" id="CHEBI:29917"/>
        <dbReference type="ChEBI" id="CHEBI:33737"/>
        <dbReference type="ChEBI" id="CHEBI:33738"/>
        <dbReference type="ChEBI" id="CHEBI:57586"/>
        <dbReference type="ChEBI" id="CHEBI:57844"/>
        <dbReference type="ChEBI" id="CHEBI:59789"/>
        <dbReference type="ChEBI" id="CHEBI:64428"/>
        <dbReference type="ChEBI" id="CHEBI:149473"/>
        <dbReference type="EC" id="2.8.1.6"/>
    </reaction>
</comment>
<dbReference type="OrthoDB" id="9786826at2"/>
<dbReference type="SFLD" id="SFLDF00272">
    <property type="entry name" value="biotin_synthase"/>
    <property type="match status" value="1"/>
</dbReference>
<organism evidence="16 17">
    <name type="scientific">Candidatus Synechococcus spongiarum</name>
    <dbReference type="NCBI Taxonomy" id="431041"/>
    <lineage>
        <taxon>Bacteria</taxon>
        <taxon>Bacillati</taxon>
        <taxon>Cyanobacteriota</taxon>
        <taxon>Cyanophyceae</taxon>
        <taxon>Synechococcales</taxon>
        <taxon>Synechococcaceae</taxon>
        <taxon>Synechococcus</taxon>
    </lineage>
</organism>
<protein>
    <recommendedName>
        <fullName evidence="3 13">Biotin synthase</fullName>
        <ecNumber evidence="3 13">2.8.1.6</ecNumber>
    </recommendedName>
</protein>
<dbReference type="InterPro" id="IPR002684">
    <property type="entry name" value="Biotin_synth/BioAB"/>
</dbReference>
<dbReference type="PIRSF" id="PIRSF001619">
    <property type="entry name" value="Biotin_synth"/>
    <property type="match status" value="1"/>
</dbReference>
<dbReference type="GO" id="GO:0051539">
    <property type="term" value="F:4 iron, 4 sulfur cluster binding"/>
    <property type="evidence" value="ECO:0007669"/>
    <property type="project" value="UniProtKB-KW"/>
</dbReference>
<dbReference type="InterPro" id="IPR006638">
    <property type="entry name" value="Elp3/MiaA/NifB-like_rSAM"/>
</dbReference>
<keyword evidence="17" id="KW-1185">Reference proteome</keyword>
<sequence length="326" mass="35193">MKLRYDWTAQEVLHLLQAPLVDLLWQAQAVHRQVNPGYTVQLASLLSVKTGGCSEDCAYCSQSAHHPQALPTPAQTLSLEQVLEKATAAKAAGAHRFCMGWAWREIRNGPPFEAMVAMVQGVRAMGMEACVTAGMLTDEQAQKLAAAGLTAYNHNLDTGPAHYNQVVTTRTYGDRLATLQRVRRAGITLCTGGILGLGETLQDRAELLVVLAGMNPHPESVPINALVPVEGTPLGEQPPVDPLELVRMVATARILMPRSRVRLSAGRTSLSREAQLLCLLAGADSIFYGDRLLTTPNPDVSRDQDLLQAAGVRWRQPHGDGEASQG</sequence>
<keyword evidence="6 13" id="KW-0949">S-adenosyl-L-methionine</keyword>
<dbReference type="PANTHER" id="PTHR22976:SF2">
    <property type="entry name" value="BIOTIN SYNTHASE, MITOCHONDRIAL"/>
    <property type="match status" value="1"/>
</dbReference>
<dbReference type="InterPro" id="IPR010722">
    <property type="entry name" value="BATS_dom"/>
</dbReference>
<dbReference type="GO" id="GO:0009102">
    <property type="term" value="P:biotin biosynthetic process"/>
    <property type="evidence" value="ECO:0007669"/>
    <property type="project" value="UniProtKB-UniRule"/>
</dbReference>
<evidence type="ECO:0000313" key="16">
    <source>
        <dbReference type="EMBL" id="CZB21483.1"/>
    </source>
</evidence>
<dbReference type="NCBIfam" id="TIGR00433">
    <property type="entry name" value="bioB"/>
    <property type="match status" value="1"/>
</dbReference>
<dbReference type="UniPathway" id="UPA00078">
    <property type="reaction ID" value="UER00162"/>
</dbReference>
<dbReference type="SMART" id="SM00729">
    <property type="entry name" value="Elp3"/>
    <property type="match status" value="1"/>
</dbReference>
<evidence type="ECO:0000256" key="14">
    <source>
        <dbReference type="PIRSR" id="PIRSR001619-1"/>
    </source>
</evidence>
<keyword evidence="10 13" id="KW-0408">Iron</keyword>
<evidence type="ECO:0000259" key="15">
    <source>
        <dbReference type="PROSITE" id="PS51918"/>
    </source>
</evidence>
<dbReference type="GO" id="GO:0004076">
    <property type="term" value="F:biotin synthase activity"/>
    <property type="evidence" value="ECO:0007669"/>
    <property type="project" value="UniProtKB-UniRule"/>
</dbReference>